<comment type="caution">
    <text evidence="2">The sequence shown here is derived from an EMBL/GenBank/DDBJ whole genome shotgun (WGS) entry which is preliminary data.</text>
</comment>
<feature type="domain" description="DUF4123" evidence="1">
    <location>
        <begin position="25"/>
        <end position="136"/>
    </location>
</feature>
<dbReference type="AlphaFoldDB" id="A0A2C5VZ19"/>
<evidence type="ECO:0000313" key="2">
    <source>
        <dbReference type="EMBL" id="PHH39085.1"/>
    </source>
</evidence>
<proteinExistence type="predicted"/>
<dbReference type="EMBL" id="PDKZ01000002">
    <property type="protein sequence ID" value="PHH39085.1"/>
    <property type="molecule type" value="Genomic_DNA"/>
</dbReference>
<name>A0A2C5VZ19_PSEPU</name>
<dbReference type="Pfam" id="PF13503">
    <property type="entry name" value="DUF4123"/>
    <property type="match status" value="1"/>
</dbReference>
<dbReference type="Proteomes" id="UP000222460">
    <property type="component" value="Unassembled WGS sequence"/>
</dbReference>
<accession>A0A2C5VZ19</accession>
<organism evidence="2 3">
    <name type="scientific">Pseudomonas putida</name>
    <name type="common">Arthrobacter siderocapsulatus</name>
    <dbReference type="NCBI Taxonomy" id="303"/>
    <lineage>
        <taxon>Bacteria</taxon>
        <taxon>Pseudomonadati</taxon>
        <taxon>Pseudomonadota</taxon>
        <taxon>Gammaproteobacteria</taxon>
        <taxon>Pseudomonadales</taxon>
        <taxon>Pseudomonadaceae</taxon>
        <taxon>Pseudomonas</taxon>
    </lineage>
</organism>
<sequence length="280" mass="32161">MHLMLKSCDELAPTDYPRAQAGMSLWLLADRVRSPEILQELYKDNNIEVSSLLAGSPHGHLGDASPILVNLKQGLLPDNVRQKLQVDRCGILLAAESPVRKHLQYLFTKNCRQHGLVYSRYYDPINWSCLHHSLNDNFKSRLYGPIKHVWTLLPNSNINEFKWGRWDNPNTNTTSTTPDLPLEIPDVFFDMSETLRWQYWIYHQAFEQNIDARDLDLSKAIYQLNVLVKSGIDQGAHLQSLVPQILNDPDFVLMPEAKEILRKDIKAYEKTAQLESLAKG</sequence>
<evidence type="ECO:0000313" key="3">
    <source>
        <dbReference type="Proteomes" id="UP000222460"/>
    </source>
</evidence>
<protein>
    <recommendedName>
        <fullName evidence="1">DUF4123 domain-containing protein</fullName>
    </recommendedName>
</protein>
<gene>
    <name evidence="2" type="ORF">CRX57_02520</name>
</gene>
<dbReference type="InterPro" id="IPR025391">
    <property type="entry name" value="DUF4123"/>
</dbReference>
<dbReference type="RefSeq" id="WP_098964123.1">
    <property type="nucleotide sequence ID" value="NZ_JBQRBR010000006.1"/>
</dbReference>
<reference evidence="3" key="1">
    <citation type="submission" date="2017-10" db="EMBL/GenBank/DDBJ databases">
        <title>FDA dAtabase for Regulatory Grade micrObial Sequences (FDA-ARGOS): Supporting development and validation of Infectious Disease Dx tests.</title>
        <authorList>
            <person name="Goldberg B."/>
            <person name="Campos J."/>
            <person name="Tallon L."/>
            <person name="Sadzewicz L."/>
            <person name="Ott S."/>
            <person name="Zhao X."/>
            <person name="Nagaraj S."/>
            <person name="Vavikolanu K."/>
            <person name="Aluvathingal J."/>
            <person name="Nadendla S."/>
            <person name="Geyer C."/>
            <person name="Sichtig H."/>
        </authorList>
    </citation>
    <scope>NUCLEOTIDE SEQUENCE [LARGE SCALE GENOMIC DNA]</scope>
    <source>
        <strain evidence="3">FDAARGOS_376</strain>
    </source>
</reference>
<evidence type="ECO:0000259" key="1">
    <source>
        <dbReference type="Pfam" id="PF13503"/>
    </source>
</evidence>